<proteinExistence type="inferred from homology"/>
<dbReference type="Proteomes" id="UP000617355">
    <property type="component" value="Unassembled WGS sequence"/>
</dbReference>
<evidence type="ECO:0000256" key="1">
    <source>
        <dbReference type="ARBA" id="ARBA00022500"/>
    </source>
</evidence>
<dbReference type="InterPro" id="IPR005659">
    <property type="entry name" value="Chemorcpt_Glu_NH3ase_CheD"/>
</dbReference>
<comment type="catalytic activity">
    <reaction evidence="3">
        <text>L-glutaminyl-[protein] + H2O = L-glutamyl-[protein] + NH4(+)</text>
        <dbReference type="Rhea" id="RHEA:16441"/>
        <dbReference type="Rhea" id="RHEA-COMP:10207"/>
        <dbReference type="Rhea" id="RHEA-COMP:10208"/>
        <dbReference type="ChEBI" id="CHEBI:15377"/>
        <dbReference type="ChEBI" id="CHEBI:28938"/>
        <dbReference type="ChEBI" id="CHEBI:29973"/>
        <dbReference type="ChEBI" id="CHEBI:30011"/>
        <dbReference type="EC" id="3.5.1.44"/>
    </reaction>
</comment>
<reference evidence="5" key="1">
    <citation type="journal article" date="2019" name="Int. J. Syst. Evol. Microbiol.">
        <title>The Global Catalogue of Microorganisms (GCM) 10K type strain sequencing project: providing services to taxonomists for standard genome sequencing and annotation.</title>
        <authorList>
            <consortium name="The Broad Institute Genomics Platform"/>
            <consortium name="The Broad Institute Genome Sequencing Center for Infectious Disease"/>
            <person name="Wu L."/>
            <person name="Ma J."/>
        </authorList>
    </citation>
    <scope>NUCLEOTIDE SEQUENCE [LARGE SCALE GENOMIC DNA]</scope>
    <source>
        <strain evidence="5">CGMCC 1.12922</strain>
    </source>
</reference>
<accession>A0ABQ1QKQ1</accession>
<comment type="function">
    <text evidence="3">Probably deamidates glutamine residues to glutamate on methyl-accepting chemotaxis receptors (MCPs), playing an important role in chemotaxis.</text>
</comment>
<dbReference type="CDD" id="cd16352">
    <property type="entry name" value="CheD"/>
    <property type="match status" value="1"/>
</dbReference>
<sequence length="169" mass="18025">MAQQRRYISQGEFAIDGGGNTVIATLLGSCVSACVWDHDRGIGGMNHVLFIDDTENAASVFGHGVNGMELLINGLLRLGADRARLRAKVFGGARMVAGLSDAGAKNGAFVQDYLAREGIDHVAGDIGGTRARRVEFWPGTGRARVKYLAREIPVERVVTAPAGIDLELF</sequence>
<keyword evidence="2 3" id="KW-0378">Hydrolase</keyword>
<protein>
    <recommendedName>
        <fullName evidence="3">Probable chemoreceptor glutamine deamidase CheD</fullName>
        <ecNumber evidence="3">3.5.1.44</ecNumber>
    </recommendedName>
</protein>
<evidence type="ECO:0000313" key="5">
    <source>
        <dbReference type="Proteomes" id="UP000617355"/>
    </source>
</evidence>
<dbReference type="EC" id="3.5.1.44" evidence="3"/>
<dbReference type="PROSITE" id="PS51257">
    <property type="entry name" value="PROKAR_LIPOPROTEIN"/>
    <property type="match status" value="1"/>
</dbReference>
<dbReference type="PANTHER" id="PTHR35147">
    <property type="entry name" value="CHEMORECEPTOR GLUTAMINE DEAMIDASE CHED-RELATED"/>
    <property type="match status" value="1"/>
</dbReference>
<dbReference type="InterPro" id="IPR038592">
    <property type="entry name" value="CheD-like_sf"/>
</dbReference>
<evidence type="ECO:0000256" key="2">
    <source>
        <dbReference type="ARBA" id="ARBA00022801"/>
    </source>
</evidence>
<dbReference type="Gene3D" id="3.30.1330.200">
    <property type="match status" value="1"/>
</dbReference>
<dbReference type="PANTHER" id="PTHR35147:SF3">
    <property type="entry name" value="CHEMORECEPTOR GLUTAMINE DEAMIDASE CHED 1-RELATED"/>
    <property type="match status" value="1"/>
</dbReference>
<keyword evidence="5" id="KW-1185">Reference proteome</keyword>
<organism evidence="4 5">
    <name type="scientific">Sinisalibacter lacisalsi</name>
    <dbReference type="NCBI Taxonomy" id="1526570"/>
    <lineage>
        <taxon>Bacteria</taxon>
        <taxon>Pseudomonadati</taxon>
        <taxon>Pseudomonadota</taxon>
        <taxon>Alphaproteobacteria</taxon>
        <taxon>Rhodobacterales</taxon>
        <taxon>Roseobacteraceae</taxon>
        <taxon>Sinisalibacter</taxon>
    </lineage>
</organism>
<dbReference type="SUPFAM" id="SSF64438">
    <property type="entry name" value="CNF1/YfiH-like putative cysteine hydrolases"/>
    <property type="match status" value="1"/>
</dbReference>
<dbReference type="Pfam" id="PF03975">
    <property type="entry name" value="CheD"/>
    <property type="match status" value="1"/>
</dbReference>
<dbReference type="HAMAP" id="MF_01440">
    <property type="entry name" value="CheD"/>
    <property type="match status" value="1"/>
</dbReference>
<evidence type="ECO:0000256" key="3">
    <source>
        <dbReference type="HAMAP-Rule" id="MF_01440"/>
    </source>
</evidence>
<name>A0ABQ1QKQ1_9RHOB</name>
<evidence type="ECO:0000313" key="4">
    <source>
        <dbReference type="EMBL" id="GGD31470.1"/>
    </source>
</evidence>
<gene>
    <name evidence="3 4" type="primary">cheD</name>
    <name evidence="4" type="ORF">GCM10011358_14380</name>
</gene>
<dbReference type="EMBL" id="BMGI01000002">
    <property type="protein sequence ID" value="GGD31470.1"/>
    <property type="molecule type" value="Genomic_DNA"/>
</dbReference>
<dbReference type="InterPro" id="IPR011324">
    <property type="entry name" value="Cytotoxic_necrot_fac-like_cat"/>
</dbReference>
<keyword evidence="1 3" id="KW-0145">Chemotaxis</keyword>
<comment type="caution">
    <text evidence="4">The sequence shown here is derived from an EMBL/GenBank/DDBJ whole genome shotgun (WGS) entry which is preliminary data.</text>
</comment>
<comment type="similarity">
    <text evidence="3">Belongs to the CheD family.</text>
</comment>